<keyword evidence="2" id="KW-1185">Reference proteome</keyword>
<protein>
    <submittedName>
        <fullName evidence="1">Uncharacterized protein</fullName>
    </submittedName>
</protein>
<reference evidence="1 2" key="1">
    <citation type="submission" date="2020-08" db="EMBL/GenBank/DDBJ databases">
        <title>Edaphobacter telluris sp. nov. and Acidobacterium dinghuensis sp. nov., two acidobacteria isolated from forest soil.</title>
        <authorList>
            <person name="Fu J."/>
            <person name="Qiu L."/>
        </authorList>
    </citation>
    <scope>NUCLEOTIDE SEQUENCE [LARGE SCALE GENOMIC DNA]</scope>
    <source>
        <strain evidence="1">4Y35</strain>
    </source>
</reference>
<dbReference type="RefSeq" id="WP_186739778.1">
    <property type="nucleotide sequence ID" value="NZ_CP060394.1"/>
</dbReference>
<accession>A0A7G8BC67</accession>
<dbReference type="AlphaFoldDB" id="A0A7G8BC67"/>
<dbReference type="KEGG" id="adin:H7849_13125"/>
<gene>
    <name evidence="1" type="ORF">H7849_13125</name>
</gene>
<name>A0A7G8BC67_9BACT</name>
<organism evidence="1 2">
    <name type="scientific">Alloacidobacterium dinghuense</name>
    <dbReference type="NCBI Taxonomy" id="2763107"/>
    <lineage>
        <taxon>Bacteria</taxon>
        <taxon>Pseudomonadati</taxon>
        <taxon>Acidobacteriota</taxon>
        <taxon>Terriglobia</taxon>
        <taxon>Terriglobales</taxon>
        <taxon>Acidobacteriaceae</taxon>
        <taxon>Alloacidobacterium</taxon>
    </lineage>
</organism>
<evidence type="ECO:0000313" key="1">
    <source>
        <dbReference type="EMBL" id="QNI30137.1"/>
    </source>
</evidence>
<proteinExistence type="predicted"/>
<dbReference type="EMBL" id="CP060394">
    <property type="protein sequence ID" value="QNI30137.1"/>
    <property type="molecule type" value="Genomic_DNA"/>
</dbReference>
<dbReference type="Proteomes" id="UP000515312">
    <property type="component" value="Chromosome"/>
</dbReference>
<evidence type="ECO:0000313" key="2">
    <source>
        <dbReference type="Proteomes" id="UP000515312"/>
    </source>
</evidence>
<sequence>MLTGVTDIIRAGVDVGVHGGCNAMTINRYGIAATLQTLASQVSATILSHEWQ</sequence>